<evidence type="ECO:0000313" key="3">
    <source>
        <dbReference type="Proteomes" id="UP001224775"/>
    </source>
</evidence>
<sequence length="146" mass="17192">MTQQQMAERRDIQRDSSTRKRPLITDDADDTERKGPNQLLDWTTHVGRRQRQKFIDLSDVPPKLPILSNRKGTSKYQGVYFDKKHKMEGDNRLIERKKHHIGTYDDTKEEAAVDYARAKFKYKYKQVLEAQQQILATNSSQSHFIV</sequence>
<evidence type="ECO:0000313" key="2">
    <source>
        <dbReference type="EMBL" id="KAK1732775.1"/>
    </source>
</evidence>
<gene>
    <name evidence="2" type="ORF">QTG54_016487</name>
</gene>
<proteinExistence type="predicted"/>
<dbReference type="EMBL" id="JATAAI010000057">
    <property type="protein sequence ID" value="KAK1732775.1"/>
    <property type="molecule type" value="Genomic_DNA"/>
</dbReference>
<name>A0AAD8XSU3_9STRA</name>
<accession>A0AAD8XSU3</accession>
<reference evidence="2" key="1">
    <citation type="submission" date="2023-06" db="EMBL/GenBank/DDBJ databases">
        <title>Survivors Of The Sea: Transcriptome response of Skeletonema marinoi to long-term dormancy.</title>
        <authorList>
            <person name="Pinder M.I.M."/>
            <person name="Kourtchenko O."/>
            <person name="Robertson E.K."/>
            <person name="Larsson T."/>
            <person name="Maumus F."/>
            <person name="Osuna-Cruz C.M."/>
            <person name="Vancaester E."/>
            <person name="Stenow R."/>
            <person name="Vandepoele K."/>
            <person name="Ploug H."/>
            <person name="Bruchert V."/>
            <person name="Godhe A."/>
            <person name="Topel M."/>
        </authorList>
    </citation>
    <scope>NUCLEOTIDE SEQUENCE</scope>
    <source>
        <strain evidence="2">R05AC</strain>
    </source>
</reference>
<comment type="caution">
    <text evidence="2">The sequence shown here is derived from an EMBL/GenBank/DDBJ whole genome shotgun (WGS) entry which is preliminary data.</text>
</comment>
<keyword evidence="3" id="KW-1185">Reference proteome</keyword>
<dbReference type="Proteomes" id="UP001224775">
    <property type="component" value="Unassembled WGS sequence"/>
</dbReference>
<dbReference type="AlphaFoldDB" id="A0AAD8XSU3"/>
<feature type="region of interest" description="Disordered" evidence="1">
    <location>
        <begin position="1"/>
        <end position="38"/>
    </location>
</feature>
<organism evidence="2 3">
    <name type="scientific">Skeletonema marinoi</name>
    <dbReference type="NCBI Taxonomy" id="267567"/>
    <lineage>
        <taxon>Eukaryota</taxon>
        <taxon>Sar</taxon>
        <taxon>Stramenopiles</taxon>
        <taxon>Ochrophyta</taxon>
        <taxon>Bacillariophyta</taxon>
        <taxon>Coscinodiscophyceae</taxon>
        <taxon>Thalassiosirophycidae</taxon>
        <taxon>Thalassiosirales</taxon>
        <taxon>Skeletonemataceae</taxon>
        <taxon>Skeletonema</taxon>
        <taxon>Skeletonema marinoi-dohrnii complex</taxon>
    </lineage>
</organism>
<evidence type="ECO:0000256" key="1">
    <source>
        <dbReference type="SAM" id="MobiDB-lite"/>
    </source>
</evidence>
<evidence type="ECO:0008006" key="4">
    <source>
        <dbReference type="Google" id="ProtNLM"/>
    </source>
</evidence>
<feature type="compositionally biased region" description="Basic and acidic residues" evidence="1">
    <location>
        <begin position="7"/>
        <end position="18"/>
    </location>
</feature>
<protein>
    <recommendedName>
        <fullName evidence="4">AP2/ERF domain-containing protein</fullName>
    </recommendedName>
</protein>